<keyword evidence="1" id="KW-0472">Membrane</keyword>
<dbReference type="EMBL" id="CP036280">
    <property type="protein sequence ID" value="QDU72162.1"/>
    <property type="molecule type" value="Genomic_DNA"/>
</dbReference>
<keyword evidence="2" id="KW-0732">Signal</keyword>
<feature type="signal peptide" evidence="2">
    <location>
        <begin position="1"/>
        <end position="24"/>
    </location>
</feature>
<keyword evidence="1" id="KW-0812">Transmembrane</keyword>
<keyword evidence="1" id="KW-1133">Transmembrane helix</keyword>
<dbReference type="AlphaFoldDB" id="A0A518BYW0"/>
<evidence type="ECO:0000313" key="3">
    <source>
        <dbReference type="EMBL" id="QDU72162.1"/>
    </source>
</evidence>
<feature type="chain" id="PRO_5022001573" evidence="2">
    <location>
        <begin position="25"/>
        <end position="416"/>
    </location>
</feature>
<accession>A0A518BYW0</accession>
<evidence type="ECO:0000256" key="1">
    <source>
        <dbReference type="SAM" id="Phobius"/>
    </source>
</evidence>
<reference evidence="3 4" key="1">
    <citation type="submission" date="2019-02" db="EMBL/GenBank/DDBJ databases">
        <title>Deep-cultivation of Planctomycetes and their phenomic and genomic characterization uncovers novel biology.</title>
        <authorList>
            <person name="Wiegand S."/>
            <person name="Jogler M."/>
            <person name="Boedeker C."/>
            <person name="Pinto D."/>
            <person name="Vollmers J."/>
            <person name="Rivas-Marin E."/>
            <person name="Kohn T."/>
            <person name="Peeters S.H."/>
            <person name="Heuer A."/>
            <person name="Rast P."/>
            <person name="Oberbeckmann S."/>
            <person name="Bunk B."/>
            <person name="Jeske O."/>
            <person name="Meyerdierks A."/>
            <person name="Storesund J.E."/>
            <person name="Kallscheuer N."/>
            <person name="Luecker S."/>
            <person name="Lage O.M."/>
            <person name="Pohl T."/>
            <person name="Merkel B.J."/>
            <person name="Hornburger P."/>
            <person name="Mueller R.-W."/>
            <person name="Bruemmer F."/>
            <person name="Labrenz M."/>
            <person name="Spormann A.M."/>
            <person name="Op den Camp H."/>
            <person name="Overmann J."/>
            <person name="Amann R."/>
            <person name="Jetten M.S.M."/>
            <person name="Mascher T."/>
            <person name="Medema M.H."/>
            <person name="Devos D.P."/>
            <person name="Kaster A.-K."/>
            <person name="Ovreas L."/>
            <person name="Rohde M."/>
            <person name="Galperin M.Y."/>
            <person name="Jogler C."/>
        </authorList>
    </citation>
    <scope>NUCLEOTIDE SEQUENCE [LARGE SCALE GENOMIC DNA]</scope>
    <source>
        <strain evidence="3 4">Pan265</strain>
    </source>
</reference>
<dbReference type="RefSeq" id="WP_145446338.1">
    <property type="nucleotide sequence ID" value="NZ_CP036280.1"/>
</dbReference>
<keyword evidence="4" id="KW-1185">Reference proteome</keyword>
<protein>
    <submittedName>
        <fullName evidence="3">Uncharacterized protein</fullName>
    </submittedName>
</protein>
<name>A0A518BYW0_9BACT</name>
<evidence type="ECO:0000313" key="4">
    <source>
        <dbReference type="Proteomes" id="UP000320386"/>
    </source>
</evidence>
<dbReference type="KEGG" id="mcad:Pan265_20250"/>
<sequence length="416" mass="46584" precursor="true">MKHAPASLIALALALCLIATPACITNSDRENLALKRFSQVTPGIRSDLRREVLRTQANEFLIDTSAIIEVAADTIATQTDDRHARRNALLWKTSAIPAFRNACYRPGPLGALYDAWTLALQMKTLVTTGPAANAFGEHQQIAIDAADQILDDIQRIWTDITPDQQAFDRWEQDYIATFAEQNPITDLGFARTSPVAQFAHLTIAGGNAVDRIQSLEEQVDLLSNQTRNTLNNAHKQVRWETQLILDDLTRQMDLESLGQSTTQLIDSVAATMAIVEDAPELLAEQRALIFEAVGQERDIVLEALNTETSLILEHISRERDEVIVALALERQMILEDISRQRIDTLDRVEDYVQAERAFILEGVDRITETTVTRSAEIIREAIDALLLRMILLTIAILLLIPVVAHAYARVWPRRRS</sequence>
<proteinExistence type="predicted"/>
<evidence type="ECO:0000256" key="2">
    <source>
        <dbReference type="SAM" id="SignalP"/>
    </source>
</evidence>
<organism evidence="3 4">
    <name type="scientific">Mucisphaera calidilacus</name>
    <dbReference type="NCBI Taxonomy" id="2527982"/>
    <lineage>
        <taxon>Bacteria</taxon>
        <taxon>Pseudomonadati</taxon>
        <taxon>Planctomycetota</taxon>
        <taxon>Phycisphaerae</taxon>
        <taxon>Phycisphaerales</taxon>
        <taxon>Phycisphaeraceae</taxon>
        <taxon>Mucisphaera</taxon>
    </lineage>
</organism>
<dbReference type="Proteomes" id="UP000320386">
    <property type="component" value="Chromosome"/>
</dbReference>
<gene>
    <name evidence="3" type="ORF">Pan265_20250</name>
</gene>
<dbReference type="OrthoDB" id="1410674at2"/>
<feature type="transmembrane region" description="Helical" evidence="1">
    <location>
        <begin position="385"/>
        <end position="408"/>
    </location>
</feature>